<dbReference type="Proteomes" id="UP001189429">
    <property type="component" value="Unassembled WGS sequence"/>
</dbReference>
<proteinExistence type="predicted"/>
<name>A0ABN9V6Y6_9DINO</name>
<sequence>MDTTAVLPDRLVPFRSILLQIALPIILLKFHSVASCQVDPVHFVWIPSGRSFRPPGNAHWVGLWLTVWRLEIHASLYFVKNIRVMLPIMLVIANLGLKAVQWDTCIM</sequence>
<reference evidence="1" key="1">
    <citation type="submission" date="2023-10" db="EMBL/GenBank/DDBJ databases">
        <authorList>
            <person name="Chen Y."/>
            <person name="Shah S."/>
            <person name="Dougan E. K."/>
            <person name="Thang M."/>
            <person name="Chan C."/>
        </authorList>
    </citation>
    <scope>NUCLEOTIDE SEQUENCE [LARGE SCALE GENOMIC DNA]</scope>
</reference>
<comment type="caution">
    <text evidence="1">The sequence shown here is derived from an EMBL/GenBank/DDBJ whole genome shotgun (WGS) entry which is preliminary data.</text>
</comment>
<dbReference type="EMBL" id="CAUYUJ010016771">
    <property type="protein sequence ID" value="CAK0868670.1"/>
    <property type="molecule type" value="Genomic_DNA"/>
</dbReference>
<protein>
    <recommendedName>
        <fullName evidence="3">Mannosyltransferase</fullName>
    </recommendedName>
</protein>
<evidence type="ECO:0000313" key="2">
    <source>
        <dbReference type="Proteomes" id="UP001189429"/>
    </source>
</evidence>
<accession>A0ABN9V6Y6</accession>
<gene>
    <name evidence="1" type="ORF">PCOR1329_LOCUS55254</name>
</gene>
<keyword evidence="2" id="KW-1185">Reference proteome</keyword>
<evidence type="ECO:0008006" key="3">
    <source>
        <dbReference type="Google" id="ProtNLM"/>
    </source>
</evidence>
<organism evidence="1 2">
    <name type="scientific">Prorocentrum cordatum</name>
    <dbReference type="NCBI Taxonomy" id="2364126"/>
    <lineage>
        <taxon>Eukaryota</taxon>
        <taxon>Sar</taxon>
        <taxon>Alveolata</taxon>
        <taxon>Dinophyceae</taxon>
        <taxon>Prorocentrales</taxon>
        <taxon>Prorocentraceae</taxon>
        <taxon>Prorocentrum</taxon>
    </lineage>
</organism>
<evidence type="ECO:0000313" key="1">
    <source>
        <dbReference type="EMBL" id="CAK0868670.1"/>
    </source>
</evidence>